<dbReference type="AlphaFoldDB" id="A0A2H4S710"/>
<dbReference type="SUPFAM" id="SSF55729">
    <property type="entry name" value="Acyl-CoA N-acyltransferases (Nat)"/>
    <property type="match status" value="1"/>
</dbReference>
<dbReference type="Proteomes" id="UP000323067">
    <property type="component" value="Chromosome iv"/>
</dbReference>
<evidence type="ECO:0000313" key="2">
    <source>
        <dbReference type="EMBL" id="ATY58889.1"/>
    </source>
</evidence>
<dbReference type="PROSITE" id="PS51186">
    <property type="entry name" value="GNAT"/>
    <property type="match status" value="1"/>
</dbReference>
<dbReference type="VEuPathDB" id="FungiDB:A9K55_003455"/>
<feature type="domain" description="N-acetyltransferase" evidence="1">
    <location>
        <begin position="39"/>
        <end position="184"/>
    </location>
</feature>
<dbReference type="OrthoDB" id="64477at2759"/>
<dbReference type="GO" id="GO:0016747">
    <property type="term" value="F:acyltransferase activity, transferring groups other than amino-acyl groups"/>
    <property type="evidence" value="ECO:0007669"/>
    <property type="project" value="InterPro"/>
</dbReference>
<dbReference type="Pfam" id="PF13302">
    <property type="entry name" value="Acetyltransf_3"/>
    <property type="match status" value="1"/>
</dbReference>
<sequence>MNPHRSERLIYTAFDEAAHDDFLFSMHNDPVSWTRACAQIQRPMTRAFHDAILRGHGQQLLFVIINHVLPTRNERDPEVLEPVGKLILDAADPTLAQHDNTELSIGIYRDFQGWGYGAEALHWVLDWAFDYANMHRVGLTVHGWNDRAYELYKMVGFREEGRKREALYKSGRRWDEIIMGVLVHEWREKQTGTEVFKHRGFIQRARGSQQ</sequence>
<dbReference type="EMBL" id="CP023322">
    <property type="protein sequence ID" value="ATY58889.1"/>
    <property type="molecule type" value="Genomic_DNA"/>
</dbReference>
<dbReference type="PANTHER" id="PTHR43415">
    <property type="entry name" value="SPERMIDINE N(1)-ACETYLTRANSFERASE"/>
    <property type="match status" value="1"/>
</dbReference>
<dbReference type="InterPro" id="IPR016181">
    <property type="entry name" value="Acyl_CoA_acyltransferase"/>
</dbReference>
<dbReference type="VEuPathDB" id="FungiDB:CCM_07875"/>
<accession>A0A2H4S710</accession>
<protein>
    <submittedName>
        <fullName evidence="2">Acyl-N-acyltransferase</fullName>
    </submittedName>
</protein>
<reference evidence="2 3" key="1">
    <citation type="journal article" date="2017" name="BMC Genomics">
        <title>Chromosome level assembly and secondary metabolite potential of the parasitic fungus Cordyceps militaris.</title>
        <authorList>
            <person name="Kramer G.J."/>
            <person name="Nodwell J.R."/>
        </authorList>
    </citation>
    <scope>NUCLEOTIDE SEQUENCE [LARGE SCALE GENOMIC DNA]</scope>
    <source>
        <strain evidence="2 3">ATCC 34164</strain>
    </source>
</reference>
<proteinExistence type="predicted"/>
<gene>
    <name evidence="2" type="ORF">A9K55_003455</name>
</gene>
<evidence type="ECO:0000259" key="1">
    <source>
        <dbReference type="PROSITE" id="PS51186"/>
    </source>
</evidence>
<dbReference type="PANTHER" id="PTHR43415:SF3">
    <property type="entry name" value="GNAT-FAMILY ACETYLTRANSFERASE"/>
    <property type="match status" value="1"/>
</dbReference>
<evidence type="ECO:0000313" key="3">
    <source>
        <dbReference type="Proteomes" id="UP000323067"/>
    </source>
</evidence>
<organism evidence="2 3">
    <name type="scientific">Cordyceps militaris</name>
    <name type="common">Caterpillar fungus</name>
    <name type="synonym">Clavaria militaris</name>
    <dbReference type="NCBI Taxonomy" id="73501"/>
    <lineage>
        <taxon>Eukaryota</taxon>
        <taxon>Fungi</taxon>
        <taxon>Dikarya</taxon>
        <taxon>Ascomycota</taxon>
        <taxon>Pezizomycotina</taxon>
        <taxon>Sordariomycetes</taxon>
        <taxon>Hypocreomycetidae</taxon>
        <taxon>Hypocreales</taxon>
        <taxon>Cordycipitaceae</taxon>
        <taxon>Cordyceps</taxon>
    </lineage>
</organism>
<keyword evidence="2" id="KW-0808">Transferase</keyword>
<dbReference type="Gene3D" id="3.40.630.30">
    <property type="match status" value="1"/>
</dbReference>
<name>A0A2H4S710_CORMI</name>
<dbReference type="InterPro" id="IPR000182">
    <property type="entry name" value="GNAT_dom"/>
</dbReference>
<keyword evidence="2" id="KW-0012">Acyltransferase</keyword>